<gene>
    <name evidence="6" type="ORF">PVL29_009887</name>
</gene>
<dbReference type="GO" id="GO:0006364">
    <property type="term" value="P:rRNA processing"/>
    <property type="evidence" value="ECO:0007669"/>
    <property type="project" value="UniProtKB-KW"/>
</dbReference>
<evidence type="ECO:0000256" key="3">
    <source>
        <dbReference type="ARBA" id="ARBA00022517"/>
    </source>
</evidence>
<name>A0AA39DS40_VITRO</name>
<evidence type="ECO:0000256" key="5">
    <source>
        <dbReference type="ARBA" id="ARBA00023242"/>
    </source>
</evidence>
<dbReference type="Gene3D" id="2.40.10.310">
    <property type="match status" value="1"/>
</dbReference>
<proteinExistence type="inferred from homology"/>
<dbReference type="PANTHER" id="PTHR12642">
    <property type="entry name" value="RIBOSOME BIOGENESIS PROTEIN NSA2 HOMOLOG"/>
    <property type="match status" value="1"/>
</dbReference>
<keyword evidence="5" id="KW-0539">Nucleus</keyword>
<keyword evidence="4" id="KW-0698">rRNA processing</keyword>
<comment type="subcellular location">
    <subcellularLocation>
        <location evidence="1">Nucleus</location>
        <location evidence="1">Nucleolus</location>
    </subcellularLocation>
</comment>
<evidence type="ECO:0000313" key="7">
    <source>
        <dbReference type="Proteomes" id="UP001168098"/>
    </source>
</evidence>
<protein>
    <submittedName>
        <fullName evidence="6">Uncharacterized protein</fullName>
    </submittedName>
</protein>
<organism evidence="6 7">
    <name type="scientific">Vitis rotundifolia</name>
    <name type="common">Muscadine grape</name>
    <dbReference type="NCBI Taxonomy" id="103349"/>
    <lineage>
        <taxon>Eukaryota</taxon>
        <taxon>Viridiplantae</taxon>
        <taxon>Streptophyta</taxon>
        <taxon>Embryophyta</taxon>
        <taxon>Tracheophyta</taxon>
        <taxon>Spermatophyta</taxon>
        <taxon>Magnoliopsida</taxon>
        <taxon>eudicotyledons</taxon>
        <taxon>Gunneridae</taxon>
        <taxon>Pentapetalae</taxon>
        <taxon>rosids</taxon>
        <taxon>Vitales</taxon>
        <taxon>Vitaceae</taxon>
        <taxon>Viteae</taxon>
        <taxon>Vitis</taxon>
    </lineage>
</organism>
<dbReference type="Pfam" id="PF01201">
    <property type="entry name" value="Ribosomal_S8e"/>
    <property type="match status" value="1"/>
</dbReference>
<evidence type="ECO:0000256" key="2">
    <source>
        <dbReference type="ARBA" id="ARBA00005424"/>
    </source>
</evidence>
<dbReference type="Proteomes" id="UP001168098">
    <property type="component" value="Unassembled WGS sequence"/>
</dbReference>
<dbReference type="AlphaFoldDB" id="A0AA39DS40"/>
<dbReference type="GO" id="GO:0005730">
    <property type="term" value="C:nucleolus"/>
    <property type="evidence" value="ECO:0007669"/>
    <property type="project" value="UniProtKB-SubCell"/>
</dbReference>
<evidence type="ECO:0000256" key="4">
    <source>
        <dbReference type="ARBA" id="ARBA00022552"/>
    </source>
</evidence>
<dbReference type="InterPro" id="IPR022309">
    <property type="entry name" value="Ribosomal_Se8/biogenesis_NSA2"/>
</dbReference>
<accession>A0AA39DS40</accession>
<dbReference type="InterPro" id="IPR039411">
    <property type="entry name" value="NSA2_fam"/>
</dbReference>
<keyword evidence="3" id="KW-0690">Ribosome biogenesis</keyword>
<comment type="similarity">
    <text evidence="2">Belongs to the eukaryotic ribosomal protein eS8 family. Ribosome biogenesis protein NSA2 subfamily.</text>
</comment>
<evidence type="ECO:0000313" key="6">
    <source>
        <dbReference type="EMBL" id="KAJ9694119.1"/>
    </source>
</evidence>
<dbReference type="EMBL" id="JARBHA010000008">
    <property type="protein sequence ID" value="KAJ9694119.1"/>
    <property type="molecule type" value="Genomic_DNA"/>
</dbReference>
<keyword evidence="7" id="KW-1185">Reference proteome</keyword>
<evidence type="ECO:0000256" key="1">
    <source>
        <dbReference type="ARBA" id="ARBA00004604"/>
    </source>
</evidence>
<comment type="caution">
    <text evidence="6">The sequence shown here is derived from an EMBL/GenBank/DDBJ whole genome shotgun (WGS) entry which is preliminary data.</text>
</comment>
<sequence length="225" mass="26470">MPQRDYIDLHRKCHGYCPDHFECKRKKKAFFEILTFKTFVRRMMLIINYHHFDILAMHEESSSRLKVDDDVHEEILSNSMKQKRKEEVSPVAEDEIFKVLRIGKRKNIYSITYFSLGFAYYVICSKAMEEDGNYGHVVGTGFRRKPKYERFIRPIRLRFTKGHVIHHELKCTFNLEIIRVKKNPNGQMYTSLGHCDLGLVTPVGKVVWVTNDPKNDGCINVVLLV</sequence>
<reference evidence="6 7" key="1">
    <citation type="journal article" date="2023" name="BMC Biotechnol.">
        <title>Vitis rotundifolia cv Carlos genome sequencing.</title>
        <authorList>
            <person name="Huff M."/>
            <person name="Hulse-Kemp A."/>
            <person name="Scheffler B."/>
            <person name="Youngblood R."/>
            <person name="Simpson S."/>
            <person name="Babiker E."/>
            <person name="Staton M."/>
        </authorList>
    </citation>
    <scope>NUCLEOTIDE SEQUENCE [LARGE SCALE GENOMIC DNA]</scope>
    <source>
        <tissue evidence="6">Leaf</tissue>
    </source>
</reference>